<evidence type="ECO:0000313" key="1">
    <source>
        <dbReference type="EMBL" id="CAK0843592.1"/>
    </source>
</evidence>
<evidence type="ECO:0000313" key="2">
    <source>
        <dbReference type="Proteomes" id="UP001189429"/>
    </source>
</evidence>
<reference evidence="1" key="1">
    <citation type="submission" date="2023-10" db="EMBL/GenBank/DDBJ databases">
        <authorList>
            <person name="Chen Y."/>
            <person name="Shah S."/>
            <person name="Dougan E. K."/>
            <person name="Thang M."/>
            <person name="Chan C."/>
        </authorList>
    </citation>
    <scope>NUCLEOTIDE SEQUENCE [LARGE SCALE GENOMIC DNA]</scope>
</reference>
<dbReference type="EMBL" id="CAUYUJ010014591">
    <property type="protein sequence ID" value="CAK0843592.1"/>
    <property type="molecule type" value="Genomic_DNA"/>
</dbReference>
<gene>
    <name evidence="1" type="ORF">PCOR1329_LOCUS37893</name>
</gene>
<dbReference type="Proteomes" id="UP001189429">
    <property type="component" value="Unassembled WGS sequence"/>
</dbReference>
<keyword evidence="2" id="KW-1185">Reference proteome</keyword>
<protein>
    <submittedName>
        <fullName evidence="1">Uncharacterized protein</fullName>
    </submittedName>
</protein>
<accession>A0ABN9TCY3</accession>
<comment type="caution">
    <text evidence="1">The sequence shown here is derived from an EMBL/GenBank/DDBJ whole genome shotgun (WGS) entry which is preliminary data.</text>
</comment>
<organism evidence="1 2">
    <name type="scientific">Prorocentrum cordatum</name>
    <dbReference type="NCBI Taxonomy" id="2364126"/>
    <lineage>
        <taxon>Eukaryota</taxon>
        <taxon>Sar</taxon>
        <taxon>Alveolata</taxon>
        <taxon>Dinophyceae</taxon>
        <taxon>Prorocentrales</taxon>
        <taxon>Prorocentraceae</taxon>
        <taxon>Prorocentrum</taxon>
    </lineage>
</organism>
<sequence length="172" mass="18678">MAGEGLPQISGEKTYSNKSGAIGSVVGQFFGQMGAFFGCFFGIKGPDGQWPHAWWSFCFFGNATVGALSQAHTTTAKIVRSPEKMTLLNLWGGTVLTIPISEICSIRCRRSCGCNWFVVETTDKFYEERRASAGCCKCVVGKNVWITCAEQDAFKQDHGLTETGEIIGNPKA</sequence>
<name>A0ABN9TCY3_9DINO</name>
<proteinExistence type="predicted"/>